<evidence type="ECO:0000313" key="1">
    <source>
        <dbReference type="EMBL" id="MCP2162458.1"/>
    </source>
</evidence>
<accession>A0ABT1H9G9</accession>
<comment type="caution">
    <text evidence="1">The sequence shown here is derived from an EMBL/GenBank/DDBJ whole genome shotgun (WGS) entry which is preliminary data.</text>
</comment>
<name>A0ABT1H9G9_9NOCA</name>
<protein>
    <recommendedName>
        <fullName evidence="3">Phosphodiesterase</fullName>
    </recommendedName>
</protein>
<evidence type="ECO:0008006" key="3">
    <source>
        <dbReference type="Google" id="ProtNLM"/>
    </source>
</evidence>
<keyword evidence="2" id="KW-1185">Reference proteome</keyword>
<gene>
    <name evidence="1" type="ORF">LX12_003666</name>
</gene>
<dbReference type="SUPFAM" id="SSF56634">
    <property type="entry name" value="Heme-dependent catalase-like"/>
    <property type="match status" value="1"/>
</dbReference>
<reference evidence="1 2" key="1">
    <citation type="submission" date="2022-06" db="EMBL/GenBank/DDBJ databases">
        <title>Genomic Encyclopedia of Archaeal and Bacterial Type Strains, Phase II (KMG-II): from individual species to whole genera.</title>
        <authorList>
            <person name="Goeker M."/>
        </authorList>
    </citation>
    <scope>NUCLEOTIDE SEQUENCE [LARGE SCALE GENOMIC DNA]</scope>
    <source>
        <strain evidence="1 2">DSM 45037</strain>
    </source>
</reference>
<dbReference type="EMBL" id="JAMTCG010000007">
    <property type="protein sequence ID" value="MCP2162458.1"/>
    <property type="molecule type" value="Genomic_DNA"/>
</dbReference>
<evidence type="ECO:0000313" key="2">
    <source>
        <dbReference type="Proteomes" id="UP001205740"/>
    </source>
</evidence>
<organism evidence="1 2">
    <name type="scientific">Williamsia serinedens</name>
    <dbReference type="NCBI Taxonomy" id="391736"/>
    <lineage>
        <taxon>Bacteria</taxon>
        <taxon>Bacillati</taxon>
        <taxon>Actinomycetota</taxon>
        <taxon>Actinomycetes</taxon>
        <taxon>Mycobacteriales</taxon>
        <taxon>Nocardiaceae</taxon>
        <taxon>Williamsia</taxon>
    </lineage>
</organism>
<proteinExistence type="predicted"/>
<sequence>MCVASPRWRFAGCGTGKPARMGSDSSPLLSGLVGVPFRAAGVLRHARAFHPTGRTVTGALDVVEPAFGAVRPGPSVTVRLSKGVGLPGGVPDILGVAIRLSVADGAPWDLLLASSTRWTTRLPVPVPAATWSRTTFSSLTPFACDDALWWVRAETVTDSRTADLPDGPVHIVLSHARGGSSFRPFARVDTDTRTVADVDMDPVRNLPPGVTMAPRPLARVRAAAYDNSRAGRRISRGSGRP</sequence>
<dbReference type="InterPro" id="IPR020835">
    <property type="entry name" value="Catalase_sf"/>
</dbReference>
<dbReference type="Proteomes" id="UP001205740">
    <property type="component" value="Unassembled WGS sequence"/>
</dbReference>